<proteinExistence type="predicted"/>
<dbReference type="STRING" id="655355.SAMN05216283_10160"/>
<protein>
    <submittedName>
        <fullName evidence="1">Predicted dehydrogenase</fullName>
    </submittedName>
</protein>
<accession>A0A1I2AA12</accession>
<dbReference type="RefSeq" id="WP_093917823.1">
    <property type="nucleotide sequence ID" value="NZ_FONW01000001.1"/>
</dbReference>
<gene>
    <name evidence="1" type="ORF">SAMN05216283_10160</name>
</gene>
<dbReference type="AlphaFoldDB" id="A0A1I2AA12"/>
<keyword evidence="2" id="KW-1185">Reference proteome</keyword>
<dbReference type="EMBL" id="FONW01000001">
    <property type="protein sequence ID" value="SFE40557.1"/>
    <property type="molecule type" value="Genomic_DNA"/>
</dbReference>
<name>A0A1I2AA12_9BACT</name>
<sequence length="277" mass="31246">MIRIGILLGNTSANESIKLIQQFNDFKITGIARDIDKQDAQKQQYSAEELVRNSDATYISLQAPSFDLIRMGIKKSNHLFLHTSPVLTPEEIRQLISLEAEAGSTVLLFNPLSYLPEQLRIMPMQQVPKWINIRLPINFEHLNHQLLDLLLFICSVEKSEIRKVDAFALQSQQTPNLITTHISFKSGSVAQLELSDSSCSSQHVIEILCQNEKPISLPVNQNKEALALTEKSALKQFILAIRKKQTTIVSLSDLTQALQILHEIMDKLKYSGCSLLK</sequence>
<organism evidence="1 2">
    <name type="scientific">Sunxiuqinia elliptica</name>
    <dbReference type="NCBI Taxonomy" id="655355"/>
    <lineage>
        <taxon>Bacteria</taxon>
        <taxon>Pseudomonadati</taxon>
        <taxon>Bacteroidota</taxon>
        <taxon>Bacteroidia</taxon>
        <taxon>Marinilabiliales</taxon>
        <taxon>Prolixibacteraceae</taxon>
        <taxon>Sunxiuqinia</taxon>
    </lineage>
</organism>
<reference evidence="1 2" key="1">
    <citation type="submission" date="2016-10" db="EMBL/GenBank/DDBJ databases">
        <authorList>
            <person name="de Groot N.N."/>
        </authorList>
    </citation>
    <scope>NUCLEOTIDE SEQUENCE [LARGE SCALE GENOMIC DNA]</scope>
    <source>
        <strain evidence="1 2">CGMCC 1.9156</strain>
    </source>
</reference>
<evidence type="ECO:0000313" key="2">
    <source>
        <dbReference type="Proteomes" id="UP000198964"/>
    </source>
</evidence>
<evidence type="ECO:0000313" key="1">
    <source>
        <dbReference type="EMBL" id="SFE40557.1"/>
    </source>
</evidence>
<dbReference type="Proteomes" id="UP000198964">
    <property type="component" value="Unassembled WGS sequence"/>
</dbReference>